<dbReference type="PaxDb" id="4577-GRMZM2G087041_P01"/>
<sequence>MEGSNLKGLVDDEIVVKTGKAAGIGLAFGSVYGALHSMLFDGPQVGNNVKYPQLIRTTKVCGHYAASLAVFGATFVGVEQALARYRMKKDIINGAVAGFAAGASLGFSAVRIRQGGQRAGISLCPSPRSRRSCAAVVRAEVSFVDADEAKRLVGEEGYTVLDIRDRAQRERAHIKSSTHVPLFIENQDNDIGTIVKRQLHNNFAGLFFGLPFTKLNPDFALTVKDKFSPESKLLVVCQEGLRSAAAADALEKEGFQNIACITSGLQTVKPGTFESVGKSELQNAGKAGLVTIQGKISVVLGTVLISAYLFITFFPDQAEKLFDLAGISL</sequence>
<gene>
    <name evidence="1" type="ORF">ZEAMMB73_Zm00001d019899</name>
</gene>
<dbReference type="PROSITE" id="PS50206">
    <property type="entry name" value="RHODANESE_3"/>
    <property type="match status" value="1"/>
</dbReference>
<dbReference type="InterPro" id="IPR001763">
    <property type="entry name" value="Rhodanese-like_dom"/>
</dbReference>
<evidence type="ECO:0000313" key="1">
    <source>
        <dbReference type="EMBL" id="ONM53860.1"/>
    </source>
</evidence>
<dbReference type="Pfam" id="PF00581">
    <property type="entry name" value="Rhodanese"/>
    <property type="match status" value="1"/>
</dbReference>
<proteinExistence type="predicted"/>
<organism evidence="1">
    <name type="scientific">Zea mays</name>
    <name type="common">Maize</name>
    <dbReference type="NCBI Taxonomy" id="4577"/>
    <lineage>
        <taxon>Eukaryota</taxon>
        <taxon>Viridiplantae</taxon>
        <taxon>Streptophyta</taxon>
        <taxon>Embryophyta</taxon>
        <taxon>Tracheophyta</taxon>
        <taxon>Spermatophyta</taxon>
        <taxon>Magnoliopsida</taxon>
        <taxon>Liliopsida</taxon>
        <taxon>Poales</taxon>
        <taxon>Poaceae</taxon>
        <taxon>PACMAD clade</taxon>
        <taxon>Panicoideae</taxon>
        <taxon>Andropogonodae</taxon>
        <taxon>Andropogoneae</taxon>
        <taxon>Tripsacinae</taxon>
        <taxon>Zea</taxon>
    </lineage>
</organism>
<name>A0A1D6I0S8_MAIZE</name>
<dbReference type="PANTHER" id="PTHR45508:SF1">
    <property type="entry name" value="RHODANESE-LIKE DOMAIN-CONTAINING PROTEIN 9, CHLOROPLASTIC"/>
    <property type="match status" value="1"/>
</dbReference>
<dbReference type="SUPFAM" id="SSF52821">
    <property type="entry name" value="Rhodanese/Cell cycle control phosphatase"/>
    <property type="match status" value="1"/>
</dbReference>
<dbReference type="OMA" id="IRDKSQF"/>
<dbReference type="InterPro" id="IPR044615">
    <property type="entry name" value="STR9"/>
</dbReference>
<dbReference type="FunCoup" id="A0A1D6I0S8">
    <property type="interactions" value="2196"/>
</dbReference>
<dbReference type="SMART" id="SM00450">
    <property type="entry name" value="RHOD"/>
    <property type="match status" value="1"/>
</dbReference>
<reference evidence="1" key="1">
    <citation type="submission" date="2015-12" db="EMBL/GenBank/DDBJ databases">
        <title>Update maize B73 reference genome by single molecule sequencing technologies.</title>
        <authorList>
            <consortium name="Maize Genome Sequencing Project"/>
            <person name="Ware D."/>
        </authorList>
    </citation>
    <scope>NUCLEOTIDE SEQUENCE [LARGE SCALE GENOMIC DNA]</scope>
    <source>
        <tissue evidence="1">Seedling</tissue>
    </source>
</reference>
<dbReference type="eggNOG" id="ENOG502QRX0">
    <property type="taxonomic scope" value="Eukaryota"/>
</dbReference>
<dbReference type="InterPro" id="IPR036873">
    <property type="entry name" value="Rhodanese-like_dom_sf"/>
</dbReference>
<dbReference type="STRING" id="4577.A0A1D6I0S8"/>
<dbReference type="EMBL" id="CM007650">
    <property type="protein sequence ID" value="ONM53860.1"/>
    <property type="molecule type" value="Genomic_DNA"/>
</dbReference>
<dbReference type="Pfam" id="PF02466">
    <property type="entry name" value="Tim17"/>
    <property type="match status" value="1"/>
</dbReference>
<dbReference type="PANTHER" id="PTHR45508">
    <property type="entry name" value="RHODANESE-LIKE DOMAIN-CONTAINING PROTEIN 9, CHLOROPLASTIC"/>
    <property type="match status" value="1"/>
</dbReference>
<dbReference type="FunFam" id="3.40.250.10:FF:000038">
    <property type="entry name" value="Rhodanese-like domain-containing protein 9, chloroplastic"/>
    <property type="match status" value="1"/>
</dbReference>
<dbReference type="ExpressionAtlas" id="A0A1D6I0S8">
    <property type="expression patterns" value="baseline and differential"/>
</dbReference>
<protein>
    <submittedName>
        <fullName evidence="1">Rhodanese-like domain-containing protein 9 chloroplastic</fullName>
    </submittedName>
</protein>
<dbReference type="CDD" id="cd00158">
    <property type="entry name" value="RHOD"/>
    <property type="match status" value="1"/>
</dbReference>
<accession>A0A1D6I0S8</accession>
<dbReference type="IntAct" id="A0A1D6I0S8">
    <property type="interactions" value="2"/>
</dbReference>
<dbReference type="AlphaFoldDB" id="A0A1D6I0S8"/>
<dbReference type="Gene3D" id="3.40.250.10">
    <property type="entry name" value="Rhodanese-like domain"/>
    <property type="match status" value="1"/>
</dbReference>
<dbReference type="InParanoid" id="A0A1D6I0S8"/>